<dbReference type="PROSITE" id="PS50011">
    <property type="entry name" value="PROTEIN_KINASE_DOM"/>
    <property type="match status" value="1"/>
</dbReference>
<dbReference type="PROSITE" id="PS50003">
    <property type="entry name" value="PH_DOMAIN"/>
    <property type="match status" value="1"/>
</dbReference>
<dbReference type="InterPro" id="IPR008271">
    <property type="entry name" value="Ser/Thr_kinase_AS"/>
</dbReference>
<feature type="domain" description="Protein kinase" evidence="8">
    <location>
        <begin position="631"/>
        <end position="885"/>
    </location>
</feature>
<dbReference type="SMART" id="SM00233">
    <property type="entry name" value="PH"/>
    <property type="match status" value="1"/>
</dbReference>
<feature type="region of interest" description="Disordered" evidence="6">
    <location>
        <begin position="527"/>
        <end position="546"/>
    </location>
</feature>
<comment type="similarity">
    <text evidence="1">Belongs to the protein kinase superfamily. STE Ser/Thr protein kinase family. STE20 subfamily.</text>
</comment>
<dbReference type="Gene3D" id="1.10.510.10">
    <property type="entry name" value="Transferase(Phosphotransferase) domain 1"/>
    <property type="match status" value="1"/>
</dbReference>
<dbReference type="EMBL" id="CABFWN010000003">
    <property type="protein sequence ID" value="VUG18305.1"/>
    <property type="molecule type" value="Genomic_DNA"/>
</dbReference>
<gene>
    <name evidence="9" type="ORF">DEBR0S3_07206G</name>
</gene>
<dbReference type="InterPro" id="IPR001849">
    <property type="entry name" value="PH_domain"/>
</dbReference>
<comment type="catalytic activity">
    <reaction evidence="4">
        <text>L-threonyl-[protein] + ATP = O-phospho-L-threonyl-[protein] + ADP + H(+)</text>
        <dbReference type="Rhea" id="RHEA:46608"/>
        <dbReference type="Rhea" id="RHEA-COMP:11060"/>
        <dbReference type="Rhea" id="RHEA-COMP:11605"/>
        <dbReference type="ChEBI" id="CHEBI:15378"/>
        <dbReference type="ChEBI" id="CHEBI:30013"/>
        <dbReference type="ChEBI" id="CHEBI:30616"/>
        <dbReference type="ChEBI" id="CHEBI:61977"/>
        <dbReference type="ChEBI" id="CHEBI:456216"/>
        <dbReference type="EC" id="2.7.11.1"/>
    </reaction>
</comment>
<dbReference type="GO" id="GO:0005524">
    <property type="term" value="F:ATP binding"/>
    <property type="evidence" value="ECO:0007669"/>
    <property type="project" value="UniProtKB-KW"/>
</dbReference>
<dbReference type="PANTHER" id="PTHR45832:SF22">
    <property type="entry name" value="SERINE_THREONINE-PROTEIN KINASE SAMKA-RELATED"/>
    <property type="match status" value="1"/>
</dbReference>
<dbReference type="Pfam" id="PF00786">
    <property type="entry name" value="PBD"/>
    <property type="match status" value="1"/>
</dbReference>
<dbReference type="InterPro" id="IPR011993">
    <property type="entry name" value="PH-like_dom_sf"/>
</dbReference>
<dbReference type="InterPro" id="IPR000719">
    <property type="entry name" value="Prot_kinase_dom"/>
</dbReference>
<keyword evidence="10" id="KW-1185">Reference proteome</keyword>
<comment type="catalytic activity">
    <reaction evidence="5">
        <text>L-seryl-[protein] + ATP = O-phospho-L-seryl-[protein] + ADP + H(+)</text>
        <dbReference type="Rhea" id="RHEA:17989"/>
        <dbReference type="Rhea" id="RHEA-COMP:9863"/>
        <dbReference type="Rhea" id="RHEA-COMP:11604"/>
        <dbReference type="ChEBI" id="CHEBI:15378"/>
        <dbReference type="ChEBI" id="CHEBI:29999"/>
        <dbReference type="ChEBI" id="CHEBI:30616"/>
        <dbReference type="ChEBI" id="CHEBI:83421"/>
        <dbReference type="ChEBI" id="CHEBI:456216"/>
        <dbReference type="EC" id="2.7.11.1"/>
    </reaction>
</comment>
<evidence type="ECO:0000256" key="3">
    <source>
        <dbReference type="ARBA" id="ARBA00022840"/>
    </source>
</evidence>
<dbReference type="FunFam" id="3.30.200.20:FF:000705">
    <property type="entry name" value="Non-specific serine/threonine protein kinase"/>
    <property type="match status" value="1"/>
</dbReference>
<sequence>MPLQTPQEAFTHIGHPPPPPSQLMGRVHIKAPSGGSSNSAGSGFTSGSASGHSQSTESGSSALTQPNFASAMPQAQKIHTTVHRRSGWVQVKDEGIMSFRWLKKFMVLSETSLELYKNEEKSELWDRIPLLHISGCFKNQIRSHCIEIVHRSKSTFVVVKSEQDVNMWIDSILAKCPKEGFSKPIKVTHEAQVSYDPIDGSFKVKGIPPEWIALLKGSNITYEDFAADPGAVIDVLNTYSEMVTPELLYSGKFSPKQAQHSPGGEADAASGVKNAYGNNEGRKMYGRFQDKPAGYTTDGNVNKMNSGNMKSGSNVNNSVNNTNFRNVGPNMPRAMAVNATQPVLNSQLSRVRGRAGQMLINEITKPYSASKGEYGGMSHFGANGRPNVGSGARSLAAVPSPGYYQGYGSSGVSEMTGNSQEIQEWQETQGNSGLIKHSEMSAPSTPVRSKMPVATTPLYSSSAVKNKYVPTRRAPKPPTQQKMQQMQQMPAGRYQKPLVQPGVKKTDFITRPLVSPARVMRQREIKTNGVESPRGRPNIPAEGGMKLAKPVKPANVVNAASPIKQMSPGGHSRNLASAQNHGNHTQANPYGSPKKAHYRHRNKRRGSQLTEAQVMAKLRSVVSDEDPTPNFKILEKAGQGASGSVYLARDRKLGGRQVAIKQIDMSKQSRKELIVNEILVMKDSQNKNIVNFIEAYLRGSNDLWVVMEYMEGGSLTDVIDNNDVITEPQIARICLETTKGLQHLHSKNFIHRDIKSDNVLMDARGNVKITDFGFCAKLATEKAKRVTMVGTPYWMAPEVVRQKEYDAKVDIWSLGIMAIEMIEGEPPYLNEEPLKALYLIASNGTPTLKHPERLSDELMDFLSVCLCVEVKYRATASELLTHRFFRKACSTEGLSGLLKFREKHH</sequence>
<keyword evidence="2" id="KW-0547">Nucleotide-binding</keyword>
<dbReference type="SMART" id="SM00220">
    <property type="entry name" value="S_TKc"/>
    <property type="match status" value="1"/>
</dbReference>
<dbReference type="GO" id="GO:0004674">
    <property type="term" value="F:protein serine/threonine kinase activity"/>
    <property type="evidence" value="ECO:0007669"/>
    <property type="project" value="UniProtKB-EC"/>
</dbReference>
<evidence type="ECO:0000256" key="6">
    <source>
        <dbReference type="SAM" id="MobiDB-lite"/>
    </source>
</evidence>
<evidence type="ECO:0000256" key="2">
    <source>
        <dbReference type="ARBA" id="ARBA00022741"/>
    </source>
</evidence>
<evidence type="ECO:0000256" key="1">
    <source>
        <dbReference type="ARBA" id="ARBA00008874"/>
    </source>
</evidence>
<evidence type="ECO:0000256" key="5">
    <source>
        <dbReference type="ARBA" id="ARBA00048679"/>
    </source>
</evidence>
<dbReference type="CDD" id="cd13279">
    <property type="entry name" value="PH_Cla4_Ste20"/>
    <property type="match status" value="1"/>
</dbReference>
<dbReference type="InterPro" id="IPR051931">
    <property type="entry name" value="PAK3-like"/>
</dbReference>
<dbReference type="Pfam" id="PF00169">
    <property type="entry name" value="PH"/>
    <property type="match status" value="1"/>
</dbReference>
<dbReference type="SUPFAM" id="SSF56112">
    <property type="entry name" value="Protein kinase-like (PK-like)"/>
    <property type="match status" value="1"/>
</dbReference>
<dbReference type="Gene3D" id="3.30.200.20">
    <property type="entry name" value="Phosphorylase Kinase, domain 1"/>
    <property type="match status" value="1"/>
</dbReference>
<dbReference type="Gene3D" id="3.90.810.10">
    <property type="entry name" value="CRIB domain"/>
    <property type="match status" value="1"/>
</dbReference>
<dbReference type="PROSITE" id="PS00108">
    <property type="entry name" value="PROTEIN_KINASE_ST"/>
    <property type="match status" value="1"/>
</dbReference>
<dbReference type="CDD" id="cd06614">
    <property type="entry name" value="STKc_PAK"/>
    <property type="match status" value="1"/>
</dbReference>
<dbReference type="AlphaFoldDB" id="A0A7D9H4L0"/>
<evidence type="ECO:0000259" key="7">
    <source>
        <dbReference type="PROSITE" id="PS50003"/>
    </source>
</evidence>
<feature type="domain" description="PH" evidence="7">
    <location>
        <begin position="82"/>
        <end position="177"/>
    </location>
</feature>
<keyword evidence="3" id="KW-0067">ATP-binding</keyword>
<reference evidence="9 10" key="1">
    <citation type="submission" date="2019-07" db="EMBL/GenBank/DDBJ databases">
        <authorList>
            <person name="Friedrich A."/>
            <person name="Schacherer J."/>
        </authorList>
    </citation>
    <scope>NUCLEOTIDE SEQUENCE [LARGE SCALE GENOMIC DNA]</scope>
</reference>
<evidence type="ECO:0000313" key="9">
    <source>
        <dbReference type="EMBL" id="VUG18305.1"/>
    </source>
</evidence>
<dbReference type="SUPFAM" id="SSF50729">
    <property type="entry name" value="PH domain-like"/>
    <property type="match status" value="1"/>
</dbReference>
<feature type="compositionally biased region" description="Polar residues" evidence="6">
    <location>
        <begin position="574"/>
        <end position="589"/>
    </location>
</feature>
<proteinExistence type="inferred from homology"/>
<dbReference type="Pfam" id="PF00069">
    <property type="entry name" value="Pkinase"/>
    <property type="match status" value="1"/>
</dbReference>
<name>A0A7D9H4L0_DEKBR</name>
<dbReference type="InterPro" id="IPR011009">
    <property type="entry name" value="Kinase-like_dom_sf"/>
</dbReference>
<feature type="region of interest" description="Disordered" evidence="6">
    <location>
        <begin position="254"/>
        <end position="273"/>
    </location>
</feature>
<organism evidence="9 10">
    <name type="scientific">Dekkera bruxellensis</name>
    <name type="common">Brettanomyces custersii</name>
    <dbReference type="NCBI Taxonomy" id="5007"/>
    <lineage>
        <taxon>Eukaryota</taxon>
        <taxon>Fungi</taxon>
        <taxon>Dikarya</taxon>
        <taxon>Ascomycota</taxon>
        <taxon>Saccharomycotina</taxon>
        <taxon>Pichiomycetes</taxon>
        <taxon>Pichiales</taxon>
        <taxon>Pichiaceae</taxon>
        <taxon>Brettanomyces</taxon>
    </lineage>
</organism>
<evidence type="ECO:0000259" key="8">
    <source>
        <dbReference type="PROSITE" id="PS50011"/>
    </source>
</evidence>
<feature type="region of interest" description="Disordered" evidence="6">
    <location>
        <begin position="1"/>
        <end position="65"/>
    </location>
</feature>
<dbReference type="PANTHER" id="PTHR45832">
    <property type="entry name" value="SERINE/THREONINE-PROTEIN KINASE SAMKA-RELATED-RELATED"/>
    <property type="match status" value="1"/>
</dbReference>
<feature type="region of interest" description="Disordered" evidence="6">
    <location>
        <begin position="564"/>
        <end position="610"/>
    </location>
</feature>
<evidence type="ECO:0000256" key="4">
    <source>
        <dbReference type="ARBA" id="ARBA00047899"/>
    </source>
</evidence>
<protein>
    <submittedName>
        <fullName evidence="9">DEBR0S3_07206g1_1</fullName>
    </submittedName>
</protein>
<dbReference type="Proteomes" id="UP000478008">
    <property type="component" value="Unassembled WGS sequence"/>
</dbReference>
<dbReference type="FunFam" id="1.10.510.10:FF:000139">
    <property type="entry name" value="Non-specific serine/threonine protein kinase"/>
    <property type="match status" value="1"/>
</dbReference>
<dbReference type="InterPro" id="IPR000095">
    <property type="entry name" value="CRIB_dom"/>
</dbReference>
<dbReference type="InterPro" id="IPR036936">
    <property type="entry name" value="CRIB_dom_sf"/>
</dbReference>
<evidence type="ECO:0000313" key="10">
    <source>
        <dbReference type="Proteomes" id="UP000478008"/>
    </source>
</evidence>
<dbReference type="Gene3D" id="2.30.29.30">
    <property type="entry name" value="Pleckstrin-homology domain (PH domain)/Phosphotyrosine-binding domain (PTB)"/>
    <property type="match status" value="1"/>
</dbReference>
<accession>A0A7D9H4L0</accession>
<feature type="compositionally biased region" description="Low complexity" evidence="6">
    <location>
        <begin position="33"/>
        <end position="61"/>
    </location>
</feature>
<feature type="compositionally biased region" description="Basic residues" evidence="6">
    <location>
        <begin position="594"/>
        <end position="606"/>
    </location>
</feature>